<keyword evidence="2" id="KW-1185">Reference proteome</keyword>
<organism evidence="1 2">
    <name type="scientific">Erwinia tracheiphila</name>
    <dbReference type="NCBI Taxonomy" id="65700"/>
    <lineage>
        <taxon>Bacteria</taxon>
        <taxon>Pseudomonadati</taxon>
        <taxon>Pseudomonadota</taxon>
        <taxon>Gammaproteobacteria</taxon>
        <taxon>Enterobacterales</taxon>
        <taxon>Erwiniaceae</taxon>
        <taxon>Erwinia</taxon>
    </lineage>
</organism>
<sequence length="112" mass="11600">MHSGRLVKPGGNPQVGGFFTTGRSGPAVAGVVDIPDVGILRVVAGILFHTADAGAAGEHFGDGFDFDIAQTTASRKDVQHGLAVNSFLSGWGLKPESTWQIQKPDLVNTGNS</sequence>
<dbReference type="AlphaFoldDB" id="A0A0M2K6C2"/>
<dbReference type="Proteomes" id="UP000033924">
    <property type="component" value="Unassembled WGS sequence"/>
</dbReference>
<name>A0A0M2K6C2_9GAMM</name>
<evidence type="ECO:0000313" key="2">
    <source>
        <dbReference type="Proteomes" id="UP000033924"/>
    </source>
</evidence>
<comment type="caution">
    <text evidence="1">The sequence shown here is derived from an EMBL/GenBank/DDBJ whole genome shotgun (WGS) entry which is preliminary data.</text>
</comment>
<dbReference type="EMBL" id="JXNU01000003">
    <property type="protein sequence ID" value="KKF34489.1"/>
    <property type="molecule type" value="Genomic_DNA"/>
</dbReference>
<evidence type="ECO:0000313" key="1">
    <source>
        <dbReference type="EMBL" id="KKF34489.1"/>
    </source>
</evidence>
<proteinExistence type="predicted"/>
<accession>A0A0M2K6C2</accession>
<protein>
    <submittedName>
        <fullName evidence="1">Uncharacterized protein</fullName>
    </submittedName>
</protein>
<gene>
    <name evidence="1" type="ORF">SY86_01870</name>
</gene>
<reference evidence="1 2" key="1">
    <citation type="submission" date="2015-01" db="EMBL/GenBank/DDBJ databases">
        <title>Erwinia tracheiphila.</title>
        <authorList>
            <person name="Shapiro L.R."/>
        </authorList>
    </citation>
    <scope>NUCLEOTIDE SEQUENCE [LARGE SCALE GENOMIC DNA]</scope>
    <source>
        <strain evidence="1 2">BuffGH</strain>
    </source>
</reference>